<accession>A0A9X3MQD3</accession>
<dbReference type="PROSITE" id="PS51318">
    <property type="entry name" value="TAT"/>
    <property type="match status" value="1"/>
</dbReference>
<evidence type="ECO:0000256" key="1">
    <source>
        <dbReference type="SAM" id="MobiDB-lite"/>
    </source>
</evidence>
<comment type="caution">
    <text evidence="3">The sequence shown here is derived from an EMBL/GenBank/DDBJ whole genome shotgun (WGS) entry which is preliminary data.</text>
</comment>
<dbReference type="InterPro" id="IPR006311">
    <property type="entry name" value="TAT_signal"/>
</dbReference>
<dbReference type="PANTHER" id="PTHR12110:SF41">
    <property type="entry name" value="INOSOSE DEHYDRATASE"/>
    <property type="match status" value="1"/>
</dbReference>
<dbReference type="AlphaFoldDB" id="A0A9X3MQD3"/>
<dbReference type="Proteomes" id="UP001149140">
    <property type="component" value="Unassembled WGS sequence"/>
</dbReference>
<dbReference type="RefSeq" id="WP_270038616.1">
    <property type="nucleotide sequence ID" value="NZ_JAPDOD010000003.1"/>
</dbReference>
<dbReference type="SUPFAM" id="SSF51658">
    <property type="entry name" value="Xylose isomerase-like"/>
    <property type="match status" value="1"/>
</dbReference>
<feature type="region of interest" description="Disordered" evidence="1">
    <location>
        <begin position="299"/>
        <end position="321"/>
    </location>
</feature>
<dbReference type="PANTHER" id="PTHR12110">
    <property type="entry name" value="HYDROXYPYRUVATE ISOMERASE"/>
    <property type="match status" value="1"/>
</dbReference>
<proteinExistence type="predicted"/>
<keyword evidence="3" id="KW-0413">Isomerase</keyword>
<dbReference type="InterPro" id="IPR013022">
    <property type="entry name" value="Xyl_isomerase-like_TIM-brl"/>
</dbReference>
<evidence type="ECO:0000313" key="3">
    <source>
        <dbReference type="EMBL" id="MDA0159851.1"/>
    </source>
</evidence>
<reference evidence="3" key="1">
    <citation type="submission" date="2022-10" db="EMBL/GenBank/DDBJ databases">
        <title>The WGS of Solirubrobacter ginsenosidimutans DSM 21036.</title>
        <authorList>
            <person name="Jiang Z."/>
        </authorList>
    </citation>
    <scope>NUCLEOTIDE SEQUENCE</scope>
    <source>
        <strain evidence="3">DSM 21036</strain>
    </source>
</reference>
<dbReference type="Gene3D" id="3.20.20.150">
    <property type="entry name" value="Divalent-metal-dependent TIM barrel enzymes"/>
    <property type="match status" value="1"/>
</dbReference>
<dbReference type="InterPro" id="IPR050312">
    <property type="entry name" value="IolE/XylAMocC-like"/>
</dbReference>
<dbReference type="EMBL" id="JAPDOD010000003">
    <property type="protein sequence ID" value="MDA0159851.1"/>
    <property type="molecule type" value="Genomic_DNA"/>
</dbReference>
<dbReference type="InterPro" id="IPR036237">
    <property type="entry name" value="Xyl_isomerase-like_sf"/>
</dbReference>
<name>A0A9X3MQD3_9ACTN</name>
<feature type="domain" description="Xylose isomerase-like TIM barrel" evidence="2">
    <location>
        <begin position="118"/>
        <end position="292"/>
    </location>
</feature>
<dbReference type="GO" id="GO:0016853">
    <property type="term" value="F:isomerase activity"/>
    <property type="evidence" value="ECO:0007669"/>
    <property type="project" value="UniProtKB-KW"/>
</dbReference>
<sequence length="321" mass="35902">MGENGLSRRQALGLGAGAVAVAGAAALPGTARGQEAREFRRRPAEDLVPRQNIGIQLYSLRDMQAASVPNTINLLGGIGYPEVELFTMQGQTAATWRGILEGANVRALAAHVGIDRWRNELDAVLNEAETLGMQYVGVPGIFPNPPATRSTYQGLAREFNRYAERVADRGMRFYYHNHNFEFARDGGTRLYDILLDRTDPDLVFFEMDLYWTVTAGVDPLDYLSRYDQSRWPLFHVKDRSAAGEFADLGEGNINFARIFRELQNKHYHHYLVERDTQVDPARTAAVGYEYLRDLRGSRRRKPYTPTEAGGTASAARAGRTT</sequence>
<dbReference type="Pfam" id="PF01261">
    <property type="entry name" value="AP_endonuc_2"/>
    <property type="match status" value="1"/>
</dbReference>
<keyword evidence="4" id="KW-1185">Reference proteome</keyword>
<evidence type="ECO:0000313" key="4">
    <source>
        <dbReference type="Proteomes" id="UP001149140"/>
    </source>
</evidence>
<organism evidence="3 4">
    <name type="scientific">Solirubrobacter ginsenosidimutans</name>
    <dbReference type="NCBI Taxonomy" id="490573"/>
    <lineage>
        <taxon>Bacteria</taxon>
        <taxon>Bacillati</taxon>
        <taxon>Actinomycetota</taxon>
        <taxon>Thermoleophilia</taxon>
        <taxon>Solirubrobacterales</taxon>
        <taxon>Solirubrobacteraceae</taxon>
        <taxon>Solirubrobacter</taxon>
    </lineage>
</organism>
<evidence type="ECO:0000259" key="2">
    <source>
        <dbReference type="Pfam" id="PF01261"/>
    </source>
</evidence>
<protein>
    <submittedName>
        <fullName evidence="3">Sugar phosphate isomerase/epimerase</fullName>
    </submittedName>
</protein>
<gene>
    <name evidence="3" type="ORF">OM076_06225</name>
</gene>
<feature type="compositionally biased region" description="Low complexity" evidence="1">
    <location>
        <begin position="308"/>
        <end position="321"/>
    </location>
</feature>